<evidence type="ECO:0000313" key="9">
    <source>
        <dbReference type="EMBL" id="PRP92892.1"/>
    </source>
</evidence>
<keyword evidence="6" id="KW-0350">Heme biosynthesis</keyword>
<dbReference type="PRINTS" id="PR00073">
    <property type="entry name" value="COPRGNOXDASE"/>
</dbReference>
<dbReference type="GO" id="GO:0004109">
    <property type="term" value="F:coproporphyrinogen oxidase activity"/>
    <property type="evidence" value="ECO:0007669"/>
    <property type="project" value="UniProtKB-EC"/>
</dbReference>
<dbReference type="RefSeq" id="WP_106393915.1">
    <property type="nucleotide sequence ID" value="NZ_PVNK01000201.1"/>
</dbReference>
<dbReference type="EMBL" id="PVNK01000201">
    <property type="protein sequence ID" value="PRP92892.1"/>
    <property type="molecule type" value="Genomic_DNA"/>
</dbReference>
<keyword evidence="5 9" id="KW-0560">Oxidoreductase</keyword>
<dbReference type="EC" id="1.3.3.3" evidence="4"/>
<comment type="caution">
    <text evidence="9">The sequence shown here is derived from an EMBL/GenBank/DDBJ whole genome shotgun (WGS) entry which is preliminary data.</text>
</comment>
<evidence type="ECO:0000256" key="4">
    <source>
        <dbReference type="ARBA" id="ARBA00012869"/>
    </source>
</evidence>
<organism evidence="9 10">
    <name type="scientific">Enhygromyxa salina</name>
    <dbReference type="NCBI Taxonomy" id="215803"/>
    <lineage>
        <taxon>Bacteria</taxon>
        <taxon>Pseudomonadati</taxon>
        <taxon>Myxococcota</taxon>
        <taxon>Polyangia</taxon>
        <taxon>Nannocystales</taxon>
        <taxon>Nannocystaceae</taxon>
        <taxon>Enhygromyxa</taxon>
    </lineage>
</organism>
<dbReference type="PIRSF" id="PIRSF000166">
    <property type="entry name" value="Coproporphyri_ox"/>
    <property type="match status" value="1"/>
</dbReference>
<evidence type="ECO:0000313" key="10">
    <source>
        <dbReference type="Proteomes" id="UP000237968"/>
    </source>
</evidence>
<comment type="similarity">
    <text evidence="2">Belongs to the aerobic coproporphyrinogen-III oxidase family.</text>
</comment>
<evidence type="ECO:0000256" key="1">
    <source>
        <dbReference type="ARBA" id="ARBA00005168"/>
    </source>
</evidence>
<dbReference type="NCBIfam" id="NF003727">
    <property type="entry name" value="PRK05330.1"/>
    <property type="match status" value="1"/>
</dbReference>
<dbReference type="InterPro" id="IPR001260">
    <property type="entry name" value="Coprogen_oxidase_aer"/>
</dbReference>
<dbReference type="Proteomes" id="UP000237968">
    <property type="component" value="Unassembled WGS sequence"/>
</dbReference>
<dbReference type="Pfam" id="PF01218">
    <property type="entry name" value="Coprogen_oxidas"/>
    <property type="match status" value="1"/>
</dbReference>
<sequence>MTDPANAAFRGEVESYMRALQDEICSGLEAIEREHGSSASFREDLWQREGGGGGRSRVLSDGMVFEKGGVSFSQVDGEFSDEFAAKVPGSGKSFWASGVSLVLHPRNPHVPTVHANFRHLEHGDKAWFGGGADLTPYYFHAEDKLHFHQVWREVCEAHEGVGDYPAWSNWCDRYFYLPHRGERRGVGGLFFDYLWVSKDEPQRRERVFAFVRDAGRRFLDAYVPIVNRRVGTPSSPREREWQELRRGRYVEFNLVYDRGTLFGLKTGGRTESILMSLPPRVRWTYAHEPEPDSPEAELLRELRRPPPPGSGPTSRNDDD</sequence>
<dbReference type="SUPFAM" id="SSF102886">
    <property type="entry name" value="Coproporphyrinogen III oxidase"/>
    <property type="match status" value="1"/>
</dbReference>
<evidence type="ECO:0000256" key="5">
    <source>
        <dbReference type="ARBA" id="ARBA00023002"/>
    </source>
</evidence>
<comment type="pathway">
    <text evidence="1">Porphyrin-containing compound metabolism; protoporphyrin-IX biosynthesis; protoporphyrinogen-IX from coproporphyrinogen-III (O2 route): step 1/1.</text>
</comment>
<dbReference type="OrthoDB" id="9777553at2"/>
<evidence type="ECO:0000256" key="8">
    <source>
        <dbReference type="SAM" id="MobiDB-lite"/>
    </source>
</evidence>
<evidence type="ECO:0000256" key="7">
    <source>
        <dbReference type="ARBA" id="ARBA00023244"/>
    </source>
</evidence>
<evidence type="ECO:0000256" key="3">
    <source>
        <dbReference type="ARBA" id="ARBA00011738"/>
    </source>
</evidence>
<dbReference type="GO" id="GO:0006782">
    <property type="term" value="P:protoporphyrinogen IX biosynthetic process"/>
    <property type="evidence" value="ECO:0007669"/>
    <property type="project" value="TreeGrafter"/>
</dbReference>
<dbReference type="Gene3D" id="3.40.1500.10">
    <property type="entry name" value="Coproporphyrinogen III oxidase, aerobic"/>
    <property type="match status" value="1"/>
</dbReference>
<evidence type="ECO:0000256" key="6">
    <source>
        <dbReference type="ARBA" id="ARBA00023133"/>
    </source>
</evidence>
<dbReference type="AlphaFoldDB" id="A0A2S9XJ65"/>
<protein>
    <recommendedName>
        <fullName evidence="4">coproporphyrinogen oxidase</fullName>
        <ecNumber evidence="4">1.3.3.3</ecNumber>
    </recommendedName>
</protein>
<evidence type="ECO:0000256" key="2">
    <source>
        <dbReference type="ARBA" id="ARBA00010644"/>
    </source>
</evidence>
<dbReference type="InterPro" id="IPR036406">
    <property type="entry name" value="Coprogen_oxidase_aer_sf"/>
</dbReference>
<name>A0A2S9XJ65_9BACT</name>
<reference evidence="9 10" key="1">
    <citation type="submission" date="2018-03" db="EMBL/GenBank/DDBJ databases">
        <title>Draft Genome Sequences of the Obligatory Marine Myxobacteria Enhygromyxa salina SWB005.</title>
        <authorList>
            <person name="Poehlein A."/>
            <person name="Moghaddam J.A."/>
            <person name="Harms H."/>
            <person name="Alanjari M."/>
            <person name="Koenig G.M."/>
            <person name="Daniel R."/>
            <person name="Schaeberle T.F."/>
        </authorList>
    </citation>
    <scope>NUCLEOTIDE SEQUENCE [LARGE SCALE GENOMIC DNA]</scope>
    <source>
        <strain evidence="9 10">SWB005</strain>
    </source>
</reference>
<accession>A0A2S9XJ65</accession>
<feature type="region of interest" description="Disordered" evidence="8">
    <location>
        <begin position="285"/>
        <end position="319"/>
    </location>
</feature>
<dbReference type="PANTHER" id="PTHR10755">
    <property type="entry name" value="COPROPORPHYRINOGEN III OXIDASE, MITOCHONDRIAL"/>
    <property type="match status" value="1"/>
</dbReference>
<dbReference type="GO" id="GO:0005737">
    <property type="term" value="C:cytoplasm"/>
    <property type="evidence" value="ECO:0007669"/>
    <property type="project" value="TreeGrafter"/>
</dbReference>
<proteinExistence type="inferred from homology"/>
<keyword evidence="7" id="KW-0627">Porphyrin biosynthesis</keyword>
<dbReference type="PANTHER" id="PTHR10755:SF0">
    <property type="entry name" value="OXYGEN-DEPENDENT COPROPORPHYRINOGEN-III OXIDASE, MITOCHONDRIAL"/>
    <property type="match status" value="1"/>
</dbReference>
<gene>
    <name evidence="9" type="primary">hemF</name>
    <name evidence="9" type="ORF">ENSA5_46590</name>
</gene>
<comment type="subunit">
    <text evidence="3">Homodimer.</text>
</comment>
<keyword evidence="10" id="KW-1185">Reference proteome</keyword>